<evidence type="ECO:0000313" key="1">
    <source>
        <dbReference type="EMBL" id="MCQ8239901.1"/>
    </source>
</evidence>
<dbReference type="PANTHER" id="PTHR38460">
    <property type="entry name" value="TAUTOMERASE YOLI-RELATED"/>
    <property type="match status" value="1"/>
</dbReference>
<dbReference type="InterPro" id="IPR037479">
    <property type="entry name" value="Tauto_MSAD"/>
</dbReference>
<sequence length="150" mass="16642">MPAATTEAHRRDPLWRKIMPLVRISLLEGRPPAELRAIADGVHRALVEAYGVPPDDRFQIIEQRRPDEIIFDPGYLGIARTDRLVIIHVVASSWRDTAAKQALYRALADNLASNPGLRREDVQVVISPNDRPDWSFGNGVAAYVPADGNG</sequence>
<dbReference type="RefSeq" id="WP_422918637.1">
    <property type="nucleotide sequence ID" value="NZ_JAMZEJ010000002.1"/>
</dbReference>
<dbReference type="EMBL" id="JAMZEJ010000002">
    <property type="protein sequence ID" value="MCQ8239901.1"/>
    <property type="molecule type" value="Genomic_DNA"/>
</dbReference>
<dbReference type="InterPro" id="IPR014347">
    <property type="entry name" value="Tautomerase/MIF_sf"/>
</dbReference>
<protein>
    <submittedName>
        <fullName evidence="1">Tautomerase family protein</fullName>
    </submittedName>
</protein>
<comment type="caution">
    <text evidence="1">The sequence shown here is derived from an EMBL/GenBank/DDBJ whole genome shotgun (WGS) entry which is preliminary data.</text>
</comment>
<dbReference type="Proteomes" id="UP001524547">
    <property type="component" value="Unassembled WGS sequence"/>
</dbReference>
<organism evidence="1 2">
    <name type="scientific">Rhizosaccharibacter radicis</name>
    <dbReference type="NCBI Taxonomy" id="2782605"/>
    <lineage>
        <taxon>Bacteria</taxon>
        <taxon>Pseudomonadati</taxon>
        <taxon>Pseudomonadota</taxon>
        <taxon>Alphaproteobacteria</taxon>
        <taxon>Acetobacterales</taxon>
        <taxon>Acetobacteraceae</taxon>
        <taxon>Rhizosaccharibacter</taxon>
    </lineage>
</organism>
<gene>
    <name evidence="1" type="ORF">NFI88_03475</name>
</gene>
<reference evidence="1 2" key="1">
    <citation type="submission" date="2022-06" db="EMBL/GenBank/DDBJ databases">
        <title>Rhizosaccharibacter gen. nov. sp. nov. KSS12, endophytic bacteria isolated from sugarcane.</title>
        <authorList>
            <person name="Pitiwittayakul N."/>
        </authorList>
    </citation>
    <scope>NUCLEOTIDE SEQUENCE [LARGE SCALE GENOMIC DNA]</scope>
    <source>
        <strain evidence="1 2">KSS12</strain>
    </source>
</reference>
<dbReference type="PANTHER" id="PTHR38460:SF1">
    <property type="entry name" value="TAUTOMERASE YOLI-RELATED"/>
    <property type="match status" value="1"/>
</dbReference>
<proteinExistence type="predicted"/>
<accession>A0ABT1VU94</accession>
<dbReference type="Pfam" id="PF14552">
    <property type="entry name" value="Tautomerase_2"/>
    <property type="match status" value="1"/>
</dbReference>
<keyword evidence="2" id="KW-1185">Reference proteome</keyword>
<name>A0ABT1VU94_9PROT</name>
<dbReference type="SUPFAM" id="SSF55331">
    <property type="entry name" value="Tautomerase/MIF"/>
    <property type="match status" value="1"/>
</dbReference>
<dbReference type="Gene3D" id="3.30.429.10">
    <property type="entry name" value="Macrophage Migration Inhibitory Factor"/>
    <property type="match status" value="1"/>
</dbReference>
<evidence type="ECO:0000313" key="2">
    <source>
        <dbReference type="Proteomes" id="UP001524547"/>
    </source>
</evidence>